<feature type="region of interest" description="Disordered" evidence="8">
    <location>
        <begin position="466"/>
        <end position="490"/>
    </location>
</feature>
<evidence type="ECO:0000256" key="3">
    <source>
        <dbReference type="ARBA" id="ARBA00023128"/>
    </source>
</evidence>
<reference evidence="10" key="1">
    <citation type="submission" date="2019-06" db="EMBL/GenBank/DDBJ databases">
        <authorList>
            <consortium name="Wellcome Sanger Institute Data Sharing"/>
        </authorList>
    </citation>
    <scope>NUCLEOTIDE SEQUENCE [LARGE SCALE GENOMIC DNA]</scope>
</reference>
<dbReference type="SMART" id="SM00952">
    <property type="entry name" value="RAP"/>
    <property type="match status" value="1"/>
</dbReference>
<dbReference type="Proteomes" id="UP000472263">
    <property type="component" value="Chromosome 16"/>
</dbReference>
<reference evidence="10" key="2">
    <citation type="submission" date="2025-08" db="UniProtKB">
        <authorList>
            <consortium name="Ensembl"/>
        </authorList>
    </citation>
    <scope>IDENTIFICATION</scope>
</reference>
<keyword evidence="3" id="KW-0496">Mitochondrion</keyword>
<protein>
    <recommendedName>
        <fullName evidence="5">FAST kinase domain-containing protein 4</fullName>
    </recommendedName>
    <alternativeName>
        <fullName evidence="7">Protein TBRG4</fullName>
    </alternativeName>
    <alternativeName>
        <fullName evidence="6">Transforming growth factor beta regulator 4</fullName>
    </alternativeName>
</protein>
<dbReference type="Pfam" id="PF08373">
    <property type="entry name" value="RAP"/>
    <property type="match status" value="1"/>
</dbReference>
<dbReference type="InterPro" id="IPR013579">
    <property type="entry name" value="FAST_2"/>
</dbReference>
<dbReference type="PROSITE" id="PS51286">
    <property type="entry name" value="RAP"/>
    <property type="match status" value="1"/>
</dbReference>
<evidence type="ECO:0000313" key="11">
    <source>
        <dbReference type="Proteomes" id="UP000472263"/>
    </source>
</evidence>
<name>A0A668ABQ3_9TELE</name>
<dbReference type="GeneTree" id="ENSGT01030000234607"/>
<accession>A0A668ABQ3</accession>
<dbReference type="GO" id="GO:0044528">
    <property type="term" value="P:regulation of mitochondrial mRNA stability"/>
    <property type="evidence" value="ECO:0007669"/>
    <property type="project" value="InterPro"/>
</dbReference>
<dbReference type="RefSeq" id="XP_029927879.1">
    <property type="nucleotide sequence ID" value="XM_030072019.1"/>
</dbReference>
<dbReference type="InterPro" id="IPR050870">
    <property type="entry name" value="FAST_kinase"/>
</dbReference>
<dbReference type="GO" id="GO:0003723">
    <property type="term" value="F:RNA binding"/>
    <property type="evidence" value="ECO:0007669"/>
    <property type="project" value="TreeGrafter"/>
</dbReference>
<comment type="subcellular location">
    <subcellularLocation>
        <location evidence="1">Mitochondrion matrix</location>
    </subcellularLocation>
</comment>
<feature type="compositionally biased region" description="Low complexity" evidence="8">
    <location>
        <begin position="475"/>
        <end position="490"/>
    </location>
</feature>
<dbReference type="Pfam" id="PF08368">
    <property type="entry name" value="FAST_2"/>
    <property type="match status" value="1"/>
</dbReference>
<organism evidence="10 11">
    <name type="scientific">Myripristis murdjan</name>
    <name type="common">pinecone soldierfish</name>
    <dbReference type="NCBI Taxonomy" id="586833"/>
    <lineage>
        <taxon>Eukaryota</taxon>
        <taxon>Metazoa</taxon>
        <taxon>Chordata</taxon>
        <taxon>Craniata</taxon>
        <taxon>Vertebrata</taxon>
        <taxon>Euteleostomi</taxon>
        <taxon>Actinopterygii</taxon>
        <taxon>Neopterygii</taxon>
        <taxon>Teleostei</taxon>
        <taxon>Neoteleostei</taxon>
        <taxon>Acanthomorphata</taxon>
        <taxon>Holocentriformes</taxon>
        <taxon>Holocentridae</taxon>
        <taxon>Myripristis</taxon>
    </lineage>
</organism>
<evidence type="ECO:0000256" key="4">
    <source>
        <dbReference type="ARBA" id="ARBA00038281"/>
    </source>
</evidence>
<dbReference type="FunCoup" id="A0A668ABQ3">
    <property type="interactions" value="1011"/>
</dbReference>
<dbReference type="InterPro" id="IPR010622">
    <property type="entry name" value="FAST_Leu-rich"/>
</dbReference>
<sequence>MASRILSRYARLLSRASCQAAVVRLPPPVAGPAEVQRAQAWPRVSRRLLCEGRTVAIETNSLPMPARTKLDELLDKAETPEDVLLAWAEQGGNGNHAAISIVKMAKLMQRAKGSFMINKPDLMIDPRLHDMMDTIIGQVSSVWNGTLVSLLRALSILKVPATTAVLSSVQTEVLWRVRRLTYRHLSYLVDWGAGRKGQQEVAIMNAALKQLELRWTEISDAKTVSVLISKGEHMPPTLMDRLEDKALELAEGFSAEEIRKVCVSVATQSRRSVPLLRALSYHLLQKPSSDLTTPLLLDMAYAYGKLSFHHSQVFQRIASELLPRVPELSAADVTRCAKSLGFLKWLHIPLFEAFSEHYITNSEKYSALQLCNLLMTFARLGFQPSKGDMFYSKVHTVLEDSLWGLEPFLQTDVVWSLCVLQQAKPRYLTALTQHEHVTKLSEGSPARVENYRLKLLHIAATLHLEHPGSSETAAPPSSLTKPSPLASSSPLSLLQSSLREALQSLVGGRTEALRTGVNTVYGYTLDGEVVVDSDNKPIDMSMLKAPHLPDGGGGQALPVGAQQLAFLAWDFPNFGSKSKDLLGRFAMMKRHLQLAGFLTVEVPYYEWLELKSDRQKLAYLKDKMGKAVAEDMAK</sequence>
<evidence type="ECO:0000259" key="9">
    <source>
        <dbReference type="PROSITE" id="PS51286"/>
    </source>
</evidence>
<dbReference type="PANTHER" id="PTHR21228">
    <property type="entry name" value="FAST LEU-RICH DOMAIN-CONTAINING"/>
    <property type="match status" value="1"/>
</dbReference>
<feature type="domain" description="RAP" evidence="9">
    <location>
        <begin position="564"/>
        <end position="622"/>
    </location>
</feature>
<dbReference type="GO" id="GO:0000963">
    <property type="term" value="P:mitochondrial RNA processing"/>
    <property type="evidence" value="ECO:0007669"/>
    <property type="project" value="TreeGrafter"/>
</dbReference>
<proteinExistence type="inferred from homology"/>
<dbReference type="InterPro" id="IPR013584">
    <property type="entry name" value="RAP"/>
</dbReference>
<evidence type="ECO:0000256" key="8">
    <source>
        <dbReference type="SAM" id="MobiDB-lite"/>
    </source>
</evidence>
<evidence type="ECO:0000256" key="6">
    <source>
        <dbReference type="ARBA" id="ARBA00042265"/>
    </source>
</evidence>
<dbReference type="CDD" id="cd23739">
    <property type="entry name" value="TBRG4-like_N"/>
    <property type="match status" value="1"/>
</dbReference>
<dbReference type="PANTHER" id="PTHR21228:SF59">
    <property type="entry name" value="FAST KINASE DOMAIN-CONTAINING PROTEIN 4"/>
    <property type="match status" value="1"/>
</dbReference>
<dbReference type="Ensembl" id="ENSMMDT00005049560.1">
    <property type="protein sequence ID" value="ENSMMDP00005048608.1"/>
    <property type="gene ID" value="ENSMMDG00005022109.1"/>
</dbReference>
<dbReference type="GeneID" id="115373551"/>
<evidence type="ECO:0000256" key="7">
    <source>
        <dbReference type="ARBA" id="ARBA00043220"/>
    </source>
</evidence>
<dbReference type="GO" id="GO:0005759">
    <property type="term" value="C:mitochondrial matrix"/>
    <property type="evidence" value="ECO:0007669"/>
    <property type="project" value="UniProtKB-SubCell"/>
</dbReference>
<dbReference type="AlphaFoldDB" id="A0A668ABQ3"/>
<dbReference type="CTD" id="9238"/>
<evidence type="ECO:0000256" key="2">
    <source>
        <dbReference type="ARBA" id="ARBA00022946"/>
    </source>
</evidence>
<keyword evidence="11" id="KW-1185">Reference proteome</keyword>
<evidence type="ECO:0000313" key="10">
    <source>
        <dbReference type="Ensembl" id="ENSMMDP00005048608.1"/>
    </source>
</evidence>
<reference evidence="10" key="3">
    <citation type="submission" date="2025-09" db="UniProtKB">
        <authorList>
            <consortium name="Ensembl"/>
        </authorList>
    </citation>
    <scope>IDENTIFICATION</scope>
</reference>
<dbReference type="RefSeq" id="XP_029927878.1">
    <property type="nucleotide sequence ID" value="XM_030072018.1"/>
</dbReference>
<dbReference type="OrthoDB" id="6501018at2759"/>
<evidence type="ECO:0000256" key="5">
    <source>
        <dbReference type="ARBA" id="ARBA00040471"/>
    </source>
</evidence>
<comment type="similarity">
    <text evidence="4">Belongs to the FAST kinase family.</text>
</comment>
<dbReference type="InParanoid" id="A0A668ABQ3"/>
<evidence type="ECO:0000256" key="1">
    <source>
        <dbReference type="ARBA" id="ARBA00004305"/>
    </source>
</evidence>
<dbReference type="GO" id="GO:0035770">
    <property type="term" value="C:ribonucleoprotein granule"/>
    <property type="evidence" value="ECO:0007669"/>
    <property type="project" value="TreeGrafter"/>
</dbReference>
<dbReference type="Pfam" id="PF06743">
    <property type="entry name" value="FAST_1"/>
    <property type="match status" value="1"/>
</dbReference>
<keyword evidence="2" id="KW-0809">Transit peptide</keyword>
<gene>
    <name evidence="10" type="primary">TBRG4</name>
    <name evidence="10" type="synonym">tbrg4</name>
</gene>